<comment type="subcellular location">
    <subcellularLocation>
        <location evidence="4">Cytoplasm</location>
    </subcellularLocation>
</comment>
<keyword evidence="3 4" id="KW-0648">Protein biosynthesis</keyword>
<keyword evidence="4" id="KW-0963">Cytoplasm</keyword>
<dbReference type="SMART" id="SM00316">
    <property type="entry name" value="S1"/>
    <property type="match status" value="1"/>
</dbReference>
<dbReference type="STRING" id="1229831.M832_04730"/>
<evidence type="ECO:0000313" key="7">
    <source>
        <dbReference type="EMBL" id="AHK63336.1"/>
    </source>
</evidence>
<reference evidence="7 8" key="1">
    <citation type="journal article" date="2014" name="Syst. Appl. Microbiol.">
        <title>Evidence for the existence of two new members of the family Chlamydiaceae and proposal of Chlamydia avium sp. nov. and Chlamydia gallinacea sp. nov.</title>
        <authorList>
            <person name="Sachse K."/>
            <person name="Laroucau K."/>
            <person name="Riege K."/>
            <person name="Wehner S."/>
            <person name="Dilcher M."/>
            <person name="Creasy H.H."/>
            <person name="Weidmann M."/>
            <person name="Myers G."/>
            <person name="Vorimore F."/>
            <person name="Vicari N."/>
            <person name="Magnino S."/>
            <person name="Liebler-Tenorio E."/>
            <person name="Ruettger A."/>
            <person name="Bavoil P.M."/>
            <person name="Hufert F.T."/>
            <person name="Rossello-Mora R."/>
            <person name="Marz M."/>
        </authorList>
    </citation>
    <scope>NUCLEOTIDE SEQUENCE [LARGE SCALE GENOMIC DNA]</scope>
    <source>
        <strain evidence="7 8">10DC88</strain>
    </source>
</reference>
<feature type="domain" description="S1-like" evidence="6">
    <location>
        <begin position="24"/>
        <end position="99"/>
    </location>
</feature>
<comment type="subunit">
    <text evidence="4">Component of the 30S ribosomal translation pre-initiation complex which assembles on the 30S ribosome in the order IF-2 and IF-3, IF-1 and N-formylmethionyl-tRNA(fMet); mRNA recruitment can occur at any time during PIC assembly.</text>
</comment>
<dbReference type="InterPro" id="IPR003029">
    <property type="entry name" value="S1_domain"/>
</dbReference>
<dbReference type="Pfam" id="PF01176">
    <property type="entry name" value="eIF-1a"/>
    <property type="match status" value="1"/>
</dbReference>
<evidence type="ECO:0000313" key="8">
    <source>
        <dbReference type="Proteomes" id="UP000019433"/>
    </source>
</evidence>
<dbReference type="PROSITE" id="PS50832">
    <property type="entry name" value="S1_IF1_TYPE"/>
    <property type="match status" value="1"/>
</dbReference>
<dbReference type="GO" id="GO:0005829">
    <property type="term" value="C:cytosol"/>
    <property type="evidence" value="ECO:0007669"/>
    <property type="project" value="TreeGrafter"/>
</dbReference>
<dbReference type="PATRIC" id="fig|1229831.3.peg.480"/>
<sequence length="99" mass="11319">MLCEGELSIGLLLDVFSQENFIRDKCMVKKEDTIVLEGRVQELLPGMHFKILLENGVPVTAHLCGKMRMSNIRLLVGDRVTVEMSAYDLTKARVVYRHR</sequence>
<dbReference type="HAMAP" id="MF_00075">
    <property type="entry name" value="IF_1"/>
    <property type="match status" value="1"/>
</dbReference>
<dbReference type="GO" id="GO:0043022">
    <property type="term" value="F:ribosome binding"/>
    <property type="evidence" value="ECO:0007669"/>
    <property type="project" value="UniProtKB-UniRule"/>
</dbReference>
<dbReference type="NCBIfam" id="TIGR00008">
    <property type="entry name" value="infA"/>
    <property type="match status" value="1"/>
</dbReference>
<name>W8JFJ9_9CHLA</name>
<dbReference type="EMBL" id="CP006571">
    <property type="protein sequence ID" value="AHK63336.1"/>
    <property type="molecule type" value="Genomic_DNA"/>
</dbReference>
<dbReference type="Proteomes" id="UP000019433">
    <property type="component" value="Chromosome"/>
</dbReference>
<keyword evidence="4" id="KW-0699">rRNA-binding</keyword>
<dbReference type="InterPro" id="IPR006196">
    <property type="entry name" value="RNA-binding_domain_S1_IF1"/>
</dbReference>
<dbReference type="SUPFAM" id="SSF50249">
    <property type="entry name" value="Nucleic acid-binding proteins"/>
    <property type="match status" value="1"/>
</dbReference>
<dbReference type="CDD" id="cd04451">
    <property type="entry name" value="S1_IF1"/>
    <property type="match status" value="1"/>
</dbReference>
<dbReference type="GO" id="GO:0019843">
    <property type="term" value="F:rRNA binding"/>
    <property type="evidence" value="ECO:0007669"/>
    <property type="project" value="UniProtKB-UniRule"/>
</dbReference>
<keyword evidence="4" id="KW-0694">RNA-binding</keyword>
<evidence type="ECO:0000256" key="2">
    <source>
        <dbReference type="ARBA" id="ARBA00022540"/>
    </source>
</evidence>
<proteinExistence type="inferred from homology"/>
<dbReference type="InterPro" id="IPR012340">
    <property type="entry name" value="NA-bd_OB-fold"/>
</dbReference>
<dbReference type="eggNOG" id="COG0361">
    <property type="taxonomic scope" value="Bacteria"/>
</dbReference>
<comment type="similarity">
    <text evidence="1 4">Belongs to the IF-1 family.</text>
</comment>
<dbReference type="AlphaFoldDB" id="W8JFJ9"/>
<accession>W8JFJ9</accession>
<dbReference type="KEGG" id="cav:M832_04730"/>
<evidence type="ECO:0000259" key="6">
    <source>
        <dbReference type="PROSITE" id="PS50832"/>
    </source>
</evidence>
<evidence type="ECO:0000256" key="4">
    <source>
        <dbReference type="HAMAP-Rule" id="MF_00075"/>
    </source>
</evidence>
<comment type="function">
    <text evidence="4">One of the essential components for the initiation of protein synthesis. Stabilizes the binding of IF-2 and IF-3 on the 30S subunit to which N-formylmethionyl-tRNA(fMet) subsequently binds. Helps modulate mRNA selection, yielding the 30S pre-initiation complex (PIC). Upon addition of the 50S ribosomal subunit IF-1, IF-2 and IF-3 are released leaving the mature 70S translation initiation complex.</text>
</comment>
<organism evidence="7 8">
    <name type="scientific">Chlamydia avium 10DC88</name>
    <dbReference type="NCBI Taxonomy" id="1229831"/>
    <lineage>
        <taxon>Bacteria</taxon>
        <taxon>Pseudomonadati</taxon>
        <taxon>Chlamydiota</taxon>
        <taxon>Chlamydiia</taxon>
        <taxon>Chlamydiales</taxon>
        <taxon>Chlamydiaceae</taxon>
        <taxon>Chlamydia/Chlamydophila group</taxon>
        <taxon>Chlamydia</taxon>
    </lineage>
</organism>
<dbReference type="FunFam" id="2.40.50.140:FF:000002">
    <property type="entry name" value="Translation initiation factor IF-1"/>
    <property type="match status" value="1"/>
</dbReference>
<protein>
    <recommendedName>
        <fullName evidence="4 5">Translation initiation factor IF-1</fullName>
    </recommendedName>
</protein>
<dbReference type="HOGENOM" id="CLU_151267_0_2_0"/>
<evidence type="ECO:0000256" key="3">
    <source>
        <dbReference type="ARBA" id="ARBA00022917"/>
    </source>
</evidence>
<dbReference type="PANTHER" id="PTHR33370">
    <property type="entry name" value="TRANSLATION INITIATION FACTOR IF-1, CHLOROPLASTIC"/>
    <property type="match status" value="1"/>
</dbReference>
<dbReference type="Gene3D" id="2.40.50.140">
    <property type="entry name" value="Nucleic acid-binding proteins"/>
    <property type="match status" value="1"/>
</dbReference>
<gene>
    <name evidence="4 7" type="primary">infA</name>
    <name evidence="7" type="ORF">M832_04730</name>
</gene>
<dbReference type="GO" id="GO:0003743">
    <property type="term" value="F:translation initiation factor activity"/>
    <property type="evidence" value="ECO:0007669"/>
    <property type="project" value="UniProtKB-UniRule"/>
</dbReference>
<dbReference type="PANTHER" id="PTHR33370:SF1">
    <property type="entry name" value="TRANSLATION INITIATION FACTOR IF-1, CHLOROPLASTIC"/>
    <property type="match status" value="1"/>
</dbReference>
<evidence type="ECO:0000256" key="1">
    <source>
        <dbReference type="ARBA" id="ARBA00010939"/>
    </source>
</evidence>
<evidence type="ECO:0000256" key="5">
    <source>
        <dbReference type="NCBIfam" id="TIGR00008"/>
    </source>
</evidence>
<dbReference type="InterPro" id="IPR004368">
    <property type="entry name" value="TIF_IF1"/>
</dbReference>
<keyword evidence="2 4" id="KW-0396">Initiation factor</keyword>